<dbReference type="AlphaFoldDB" id="A0A382DI87"/>
<keyword evidence="4" id="KW-0574">Periplasm</keyword>
<reference evidence="5" key="1">
    <citation type="submission" date="2018-05" db="EMBL/GenBank/DDBJ databases">
        <authorList>
            <person name="Lanie J.A."/>
            <person name="Ng W.-L."/>
            <person name="Kazmierczak K.M."/>
            <person name="Andrzejewski T.M."/>
            <person name="Davidsen T.M."/>
            <person name="Wayne K.J."/>
            <person name="Tettelin H."/>
            <person name="Glass J.I."/>
            <person name="Rusch D."/>
            <person name="Podicherti R."/>
            <person name="Tsui H.-C.T."/>
            <person name="Winkler M.E."/>
        </authorList>
    </citation>
    <scope>NUCLEOTIDE SEQUENCE</scope>
</reference>
<dbReference type="GO" id="GO:0042597">
    <property type="term" value="C:periplasmic space"/>
    <property type="evidence" value="ECO:0007669"/>
    <property type="project" value="UniProtKB-SubCell"/>
</dbReference>
<accession>A0A382DI87</accession>
<protein>
    <recommendedName>
        <fullName evidence="6">ABC transporter substrate-binding protein</fullName>
    </recommendedName>
</protein>
<comment type="subcellular location">
    <subcellularLocation>
        <location evidence="1">Periplasm</location>
    </subcellularLocation>
</comment>
<dbReference type="Pfam" id="PF13416">
    <property type="entry name" value="SBP_bac_8"/>
    <property type="match status" value="1"/>
</dbReference>
<proteinExistence type="predicted"/>
<dbReference type="InterPro" id="IPR001188">
    <property type="entry name" value="Sperm_putr-bd"/>
</dbReference>
<evidence type="ECO:0000313" key="5">
    <source>
        <dbReference type="EMBL" id="SVB37704.1"/>
    </source>
</evidence>
<evidence type="ECO:0000256" key="2">
    <source>
        <dbReference type="ARBA" id="ARBA00022448"/>
    </source>
</evidence>
<dbReference type="Gene3D" id="3.40.190.10">
    <property type="entry name" value="Periplasmic binding protein-like II"/>
    <property type="match status" value="2"/>
</dbReference>
<evidence type="ECO:0008006" key="6">
    <source>
        <dbReference type="Google" id="ProtNLM"/>
    </source>
</evidence>
<organism evidence="5">
    <name type="scientific">marine metagenome</name>
    <dbReference type="NCBI Taxonomy" id="408172"/>
    <lineage>
        <taxon>unclassified sequences</taxon>
        <taxon>metagenomes</taxon>
        <taxon>ecological metagenomes</taxon>
    </lineage>
</organism>
<dbReference type="GO" id="GO:0019808">
    <property type="term" value="F:polyamine binding"/>
    <property type="evidence" value="ECO:0007669"/>
    <property type="project" value="InterPro"/>
</dbReference>
<keyword evidence="2" id="KW-0813">Transport</keyword>
<dbReference type="InterPro" id="IPR006311">
    <property type="entry name" value="TAT_signal"/>
</dbReference>
<dbReference type="PROSITE" id="PS51318">
    <property type="entry name" value="TAT"/>
    <property type="match status" value="1"/>
</dbReference>
<dbReference type="GO" id="GO:0015846">
    <property type="term" value="P:polyamine transport"/>
    <property type="evidence" value="ECO:0007669"/>
    <property type="project" value="InterPro"/>
</dbReference>
<evidence type="ECO:0000256" key="1">
    <source>
        <dbReference type="ARBA" id="ARBA00004418"/>
    </source>
</evidence>
<sequence>MGTHRNSIKRKVSRRSFIVGAAGAAAISVLPKAGHAAGELNVLVWCDHADKKLLAPFETKHNVKINVKTYEGTGTALSIIEQSSPGDWDVLVVDAPDTPLVAGMGLLEPMDEDSLPLDDLLPQLTTAPFNHVNGVRYAVPEKFGYYGVAYNKDKVDEADMRSAQVMWNPKYKGRVAVYDYYFPTMQLIAISMGIQPDKISMDNLPTIREKLLAMKPNVKMVGDIVSVQNALVNGDVDIILNGAEFAVSVLTPTMPQFDWAIFDEGGLMWIQGLCVFATSTKKNLAFEFVKHVLSPKGQGALATSECYWAMPANKKAVLTANEKKILRWDEQPAFLERSVPSTISQADIDAEMLDIWTEFQQS</sequence>
<dbReference type="SUPFAM" id="SSF53850">
    <property type="entry name" value="Periplasmic binding protein-like II"/>
    <property type="match status" value="1"/>
</dbReference>
<dbReference type="EMBL" id="UINC01039349">
    <property type="protein sequence ID" value="SVB37704.1"/>
    <property type="molecule type" value="Genomic_DNA"/>
</dbReference>
<keyword evidence="3" id="KW-0732">Signal</keyword>
<dbReference type="InterPro" id="IPR006059">
    <property type="entry name" value="SBP"/>
</dbReference>
<dbReference type="PANTHER" id="PTHR30222">
    <property type="entry name" value="SPERMIDINE/PUTRESCINE-BINDING PERIPLASMIC PROTEIN"/>
    <property type="match status" value="1"/>
</dbReference>
<gene>
    <name evidence="5" type="ORF">METZ01_LOCUS190558</name>
</gene>
<evidence type="ECO:0000256" key="3">
    <source>
        <dbReference type="ARBA" id="ARBA00022729"/>
    </source>
</evidence>
<evidence type="ECO:0000256" key="4">
    <source>
        <dbReference type="ARBA" id="ARBA00022764"/>
    </source>
</evidence>
<dbReference type="PRINTS" id="PR00909">
    <property type="entry name" value="SPERMDNBNDNG"/>
</dbReference>
<dbReference type="PANTHER" id="PTHR30222:SF17">
    <property type="entry name" value="SPERMIDINE_PUTRESCINE-BINDING PERIPLASMIC PROTEIN"/>
    <property type="match status" value="1"/>
</dbReference>
<name>A0A382DI87_9ZZZZ</name>